<accession>K2MZZ3</accession>
<name>K2MZZ3_9HYPH</name>
<reference evidence="1 2" key="1">
    <citation type="journal article" date="2012" name="J. Bacteriol.">
        <title>Genome Sequence of Nitratireductor indicus Type Strain C115.</title>
        <authorList>
            <person name="Lai Q."/>
            <person name="Li G."/>
            <person name="Yu Z."/>
            <person name="Shao Z."/>
        </authorList>
    </citation>
    <scope>NUCLEOTIDE SEQUENCE [LARGE SCALE GENOMIC DNA]</scope>
    <source>
        <strain evidence="1 2">C115</strain>
    </source>
</reference>
<dbReference type="OrthoDB" id="8114021at2"/>
<evidence type="ECO:0000313" key="1">
    <source>
        <dbReference type="EMBL" id="EKF40843.1"/>
    </source>
</evidence>
<dbReference type="EMBL" id="AMSI01000014">
    <property type="protein sequence ID" value="EKF40843.1"/>
    <property type="molecule type" value="Genomic_DNA"/>
</dbReference>
<proteinExistence type="predicted"/>
<dbReference type="AlphaFoldDB" id="K2MZZ3"/>
<dbReference type="RefSeq" id="WP_009451835.1">
    <property type="nucleotide sequence ID" value="NZ_AMSI01000014.1"/>
</dbReference>
<dbReference type="eggNOG" id="ENOG5030YXE">
    <property type="taxonomic scope" value="Bacteria"/>
</dbReference>
<sequence length="227" mass="25946">MNIGDIAERFIRAAEIERSTPEQIGPAPMRSMSLPYVHDWVDKLGWRKEKGDKLQPGEDPLAEERRLFWERLGLQASSQELSELECLREWLLMVDDEGQRRALLAWSMAKAGGRSFNKWCFKVEGIHPETGRRRKNRALARISAHVAREGVQHCDDGEIGVLLDTPENGHIDANIAGAVTEHKGITAWASDEAFTSYLSDKPADFSWAQKRWERRRQREAKKKQEAA</sequence>
<evidence type="ECO:0000313" key="2">
    <source>
        <dbReference type="Proteomes" id="UP000007374"/>
    </source>
</evidence>
<dbReference type="STRING" id="721133.SAMN05216176_102663"/>
<organism evidence="1 2">
    <name type="scientific">Nitratireductor indicus C115</name>
    <dbReference type="NCBI Taxonomy" id="1231190"/>
    <lineage>
        <taxon>Bacteria</taxon>
        <taxon>Pseudomonadati</taxon>
        <taxon>Pseudomonadota</taxon>
        <taxon>Alphaproteobacteria</taxon>
        <taxon>Hyphomicrobiales</taxon>
        <taxon>Phyllobacteriaceae</taxon>
        <taxon>Nitratireductor</taxon>
    </lineage>
</organism>
<dbReference type="PATRIC" id="fig|1231190.3.peg.3752"/>
<keyword evidence="2" id="KW-1185">Reference proteome</keyword>
<gene>
    <name evidence="1" type="ORF">NA8A_18167</name>
</gene>
<dbReference type="Proteomes" id="UP000007374">
    <property type="component" value="Unassembled WGS sequence"/>
</dbReference>
<comment type="caution">
    <text evidence="1">The sequence shown here is derived from an EMBL/GenBank/DDBJ whole genome shotgun (WGS) entry which is preliminary data.</text>
</comment>
<protein>
    <submittedName>
        <fullName evidence="1">Uncharacterized protein</fullName>
    </submittedName>
</protein>